<gene>
    <name evidence="3" type="ORF">NDES1114_LOCUS31604</name>
</gene>
<dbReference type="PANTHER" id="PTHR10779">
    <property type="entry name" value="DYNEIN LIGHT CHAIN ROADBLOCK"/>
    <property type="match status" value="1"/>
</dbReference>
<organism evidence="3">
    <name type="scientific">Neobodo designis</name>
    <name type="common">Flagellated protozoan</name>
    <name type="synonym">Bodo designis</name>
    <dbReference type="NCBI Taxonomy" id="312471"/>
    <lineage>
        <taxon>Eukaryota</taxon>
        <taxon>Discoba</taxon>
        <taxon>Euglenozoa</taxon>
        <taxon>Kinetoplastea</taxon>
        <taxon>Metakinetoplastina</taxon>
        <taxon>Neobodonida</taxon>
        <taxon>Neobodo</taxon>
    </lineage>
</organism>
<proteinExistence type="inferred from homology"/>
<dbReference type="Gene3D" id="3.30.450.30">
    <property type="entry name" value="Dynein light chain 2a, cytoplasmic"/>
    <property type="match status" value="1"/>
</dbReference>
<dbReference type="EMBL" id="HBGF01047290">
    <property type="protein sequence ID" value="CAD9148678.1"/>
    <property type="molecule type" value="Transcribed_RNA"/>
</dbReference>
<evidence type="ECO:0000313" key="3">
    <source>
        <dbReference type="EMBL" id="CAD9148678.1"/>
    </source>
</evidence>
<evidence type="ECO:0000256" key="1">
    <source>
        <dbReference type="ARBA" id="ARBA00007191"/>
    </source>
</evidence>
<comment type="similarity">
    <text evidence="1">Belongs to the GAMAD family.</text>
</comment>
<protein>
    <recommendedName>
        <fullName evidence="2">Roadblock/LAMTOR2 domain-containing protein</fullName>
    </recommendedName>
</protein>
<feature type="domain" description="Roadblock/LAMTOR2" evidence="2">
    <location>
        <begin position="7"/>
        <end position="97"/>
    </location>
</feature>
<dbReference type="InterPro" id="IPR004942">
    <property type="entry name" value="Roadblock/LAMTOR2_dom"/>
</dbReference>
<evidence type="ECO:0000259" key="2">
    <source>
        <dbReference type="SMART" id="SM00960"/>
    </source>
</evidence>
<accession>A0A7S1QUT1</accession>
<dbReference type="SUPFAM" id="SSF103196">
    <property type="entry name" value="Roadblock/LC7 domain"/>
    <property type="match status" value="1"/>
</dbReference>
<sequence length="103" mass="10830">MASAAKVEESLEMLASASGVLGVVVCTRDGVPIRDTFPDLDRTQAIQYASMAAVLAKDAHELASLESGGGLAGLRVRTRSIELHVKANAQYLLVVVQDPQPAI</sequence>
<dbReference type="SMART" id="SM00960">
    <property type="entry name" value="Robl_LC7"/>
    <property type="match status" value="1"/>
</dbReference>
<dbReference type="AlphaFoldDB" id="A0A7S1QUT1"/>
<name>A0A7S1QUT1_NEODS</name>
<reference evidence="3" key="1">
    <citation type="submission" date="2021-01" db="EMBL/GenBank/DDBJ databases">
        <authorList>
            <person name="Corre E."/>
            <person name="Pelletier E."/>
            <person name="Niang G."/>
            <person name="Scheremetjew M."/>
            <person name="Finn R."/>
            <person name="Kale V."/>
            <person name="Holt S."/>
            <person name="Cochrane G."/>
            <person name="Meng A."/>
            <person name="Brown T."/>
            <person name="Cohen L."/>
        </authorList>
    </citation>
    <scope>NUCLEOTIDE SEQUENCE</scope>
    <source>
        <strain evidence="3">CCAP 1951/1</strain>
    </source>
</reference>
<dbReference type="Pfam" id="PF03259">
    <property type="entry name" value="Robl_LC7"/>
    <property type="match status" value="1"/>
</dbReference>